<reference evidence="3 4" key="1">
    <citation type="submission" date="2018-08" db="EMBL/GenBank/DDBJ databases">
        <title>Cellulomonas rhizosphaerae sp. nov., a novel actinomycete isolated from soil.</title>
        <authorList>
            <person name="Tian Y."/>
        </authorList>
    </citation>
    <scope>NUCLEOTIDE SEQUENCE [LARGE SCALE GENOMIC DNA]</scope>
    <source>
        <strain evidence="3 4">NEAU-TCZ24</strain>
    </source>
</reference>
<accession>A0A413RKR8</accession>
<dbReference type="AlphaFoldDB" id="A0A413RKR8"/>
<keyword evidence="3" id="KW-0540">Nuclease</keyword>
<comment type="caution">
    <text evidence="3">The sequence shown here is derived from an EMBL/GenBank/DDBJ whole genome shotgun (WGS) entry which is preliminary data.</text>
</comment>
<keyword evidence="3" id="KW-0378">Hydrolase</keyword>
<evidence type="ECO:0000313" key="3">
    <source>
        <dbReference type="EMBL" id="RHA40068.1"/>
    </source>
</evidence>
<gene>
    <name evidence="3" type="ORF">D1825_10775</name>
</gene>
<feature type="domain" description="DUF222" evidence="2">
    <location>
        <begin position="63"/>
        <end position="350"/>
    </location>
</feature>
<name>A0A413RKR8_9CELL</name>
<proteinExistence type="predicted"/>
<dbReference type="EMBL" id="QWKP01000199">
    <property type="protein sequence ID" value="RHA40068.1"/>
    <property type="molecule type" value="Genomic_DNA"/>
</dbReference>
<evidence type="ECO:0000313" key="4">
    <source>
        <dbReference type="Proteomes" id="UP000283374"/>
    </source>
</evidence>
<keyword evidence="3" id="KW-0255">Endonuclease</keyword>
<organism evidence="3 4">
    <name type="scientific">Cellulomonas rhizosphaerae</name>
    <dbReference type="NCBI Taxonomy" id="2293719"/>
    <lineage>
        <taxon>Bacteria</taxon>
        <taxon>Bacillati</taxon>
        <taxon>Actinomycetota</taxon>
        <taxon>Actinomycetes</taxon>
        <taxon>Micrococcales</taxon>
        <taxon>Cellulomonadaceae</taxon>
        <taxon>Cellulomonas</taxon>
    </lineage>
</organism>
<dbReference type="InterPro" id="IPR003870">
    <property type="entry name" value="DUF222"/>
</dbReference>
<dbReference type="CDD" id="cd00085">
    <property type="entry name" value="HNHc"/>
    <property type="match status" value="1"/>
</dbReference>
<evidence type="ECO:0000256" key="1">
    <source>
        <dbReference type="SAM" id="MobiDB-lite"/>
    </source>
</evidence>
<dbReference type="InterPro" id="IPR003615">
    <property type="entry name" value="HNH_nuc"/>
</dbReference>
<sequence>MVTMAVAYAEPMLEPAVGGLRYPRFPVAAVSPMAILELVESTPVADLAGPDLIAVIAAWDQVQAIGAARQAEAAREIAARGGLAASYADDEIASALACTRQAAQALVLRAEALGREPALNDGLLNGMLDVRKVDAILAEVATLVNGPVRDGIVREAAERGGSLTAPQLRRHVRQAVLLADPETAAKREVAARDERRVEVQWMPDSMVWLSAYLPAADGITVMTVLDALADSRVPGETRTADQLRADALVDLFGDVLDRGELPCGRPLPQRKGRRTSVEVAVGAGTLLGLDENPGFLAGYGPIPAPVARALAQDATWSRLLHDAVTGAILERSPVRYRPGVDLTGLVTARDRTCRFPGCRRPAMRCELDHRVPFDPSRPAEDQTTASNLDCLCKHHHQAKTDGAWTPRRDPVSGVMTWTSAMGITYSRAPDSVIVLPSARGRRPEQVSDEAEDIGPPPF</sequence>
<keyword evidence="4" id="KW-1185">Reference proteome</keyword>
<feature type="region of interest" description="Disordered" evidence="1">
    <location>
        <begin position="437"/>
        <end position="458"/>
    </location>
</feature>
<dbReference type="GO" id="GO:0004519">
    <property type="term" value="F:endonuclease activity"/>
    <property type="evidence" value="ECO:0007669"/>
    <property type="project" value="UniProtKB-KW"/>
</dbReference>
<evidence type="ECO:0000259" key="2">
    <source>
        <dbReference type="Pfam" id="PF02720"/>
    </source>
</evidence>
<dbReference type="Proteomes" id="UP000283374">
    <property type="component" value="Unassembled WGS sequence"/>
</dbReference>
<dbReference type="Pfam" id="PF02720">
    <property type="entry name" value="DUF222"/>
    <property type="match status" value="1"/>
</dbReference>
<dbReference type="OrthoDB" id="5140334at2"/>
<protein>
    <submittedName>
        <fullName evidence="3">HNH endonuclease</fullName>
    </submittedName>
</protein>